<dbReference type="CDD" id="cd09272">
    <property type="entry name" value="RNase_HI_RT_Ty1"/>
    <property type="match status" value="1"/>
</dbReference>
<evidence type="ECO:0000256" key="1">
    <source>
        <dbReference type="SAM" id="Coils"/>
    </source>
</evidence>
<dbReference type="GO" id="GO:0009007">
    <property type="term" value="F:site-specific DNA-methyltransferase (adenine-specific) activity"/>
    <property type="evidence" value="ECO:0007669"/>
    <property type="project" value="InterPro"/>
</dbReference>
<dbReference type="InterPro" id="IPR054722">
    <property type="entry name" value="PolX-like_BBD"/>
</dbReference>
<feature type="coiled-coil region" evidence="1">
    <location>
        <begin position="970"/>
        <end position="997"/>
    </location>
</feature>
<dbReference type="SUPFAM" id="SSF53098">
    <property type="entry name" value="Ribonuclease H-like"/>
    <property type="match status" value="1"/>
</dbReference>
<dbReference type="InterPro" id="IPR036397">
    <property type="entry name" value="RNaseH_sf"/>
</dbReference>
<name>A0AAE0CCQ3_9CHLO</name>
<dbReference type="GO" id="GO:0009307">
    <property type="term" value="P:DNA restriction-modification system"/>
    <property type="evidence" value="ECO:0007669"/>
    <property type="project" value="InterPro"/>
</dbReference>
<dbReference type="EMBL" id="LGRX02025336">
    <property type="protein sequence ID" value="KAK3252596.1"/>
    <property type="molecule type" value="Genomic_DNA"/>
</dbReference>
<dbReference type="InterPro" id="IPR008593">
    <property type="entry name" value="Dam_MeTrfase"/>
</dbReference>
<organism evidence="3 4">
    <name type="scientific">Cymbomonas tetramitiformis</name>
    <dbReference type="NCBI Taxonomy" id="36881"/>
    <lineage>
        <taxon>Eukaryota</taxon>
        <taxon>Viridiplantae</taxon>
        <taxon>Chlorophyta</taxon>
        <taxon>Pyramimonadophyceae</taxon>
        <taxon>Pyramimonadales</taxon>
        <taxon>Pyramimonadaceae</taxon>
        <taxon>Cymbomonas</taxon>
    </lineage>
</organism>
<dbReference type="PANTHER" id="PTHR11439:SF515">
    <property type="entry name" value="GAG-POL POLYPROTEIN"/>
    <property type="match status" value="1"/>
</dbReference>
<reference evidence="3 4" key="1">
    <citation type="journal article" date="2015" name="Genome Biol. Evol.">
        <title>Comparative Genomics of a Bacterivorous Green Alga Reveals Evolutionary Causalities and Consequences of Phago-Mixotrophic Mode of Nutrition.</title>
        <authorList>
            <person name="Burns J.A."/>
            <person name="Paasch A."/>
            <person name="Narechania A."/>
            <person name="Kim E."/>
        </authorList>
    </citation>
    <scope>NUCLEOTIDE SEQUENCE [LARGE SCALE GENOMIC DNA]</scope>
    <source>
        <strain evidence="3 4">PLY_AMNH</strain>
    </source>
</reference>
<comment type="caution">
    <text evidence="3">The sequence shown here is derived from an EMBL/GenBank/DDBJ whole genome shotgun (WGS) entry which is preliminary data.</text>
</comment>
<dbReference type="InterPro" id="IPR001584">
    <property type="entry name" value="Integrase_cat-core"/>
</dbReference>
<keyword evidence="1" id="KW-0175">Coiled coil</keyword>
<evidence type="ECO:0000313" key="3">
    <source>
        <dbReference type="EMBL" id="KAK3252596.1"/>
    </source>
</evidence>
<dbReference type="Proteomes" id="UP001190700">
    <property type="component" value="Unassembled WGS sequence"/>
</dbReference>
<dbReference type="Gene3D" id="3.30.420.10">
    <property type="entry name" value="Ribonuclease H-like superfamily/Ribonuclease H"/>
    <property type="match status" value="1"/>
</dbReference>
<dbReference type="Pfam" id="PF05869">
    <property type="entry name" value="Dam"/>
    <property type="match status" value="1"/>
</dbReference>
<evidence type="ECO:0000259" key="2">
    <source>
        <dbReference type="PROSITE" id="PS50994"/>
    </source>
</evidence>
<dbReference type="GO" id="GO:0003677">
    <property type="term" value="F:DNA binding"/>
    <property type="evidence" value="ECO:0007669"/>
    <property type="project" value="InterPro"/>
</dbReference>
<accession>A0AAE0CCQ3</accession>
<gene>
    <name evidence="3" type="ORF">CYMTET_38129</name>
</gene>
<evidence type="ECO:0000313" key="4">
    <source>
        <dbReference type="Proteomes" id="UP001190700"/>
    </source>
</evidence>
<dbReference type="AlphaFoldDB" id="A0AAE0CCQ3"/>
<dbReference type="PROSITE" id="PS50994">
    <property type="entry name" value="INTEGRASE"/>
    <property type="match status" value="1"/>
</dbReference>
<dbReference type="InterPro" id="IPR012337">
    <property type="entry name" value="RNaseH-like_sf"/>
</dbReference>
<dbReference type="PANTHER" id="PTHR11439">
    <property type="entry name" value="GAG-POL-RELATED RETROTRANSPOSON"/>
    <property type="match status" value="1"/>
</dbReference>
<proteinExistence type="predicted"/>
<feature type="domain" description="Integrase catalytic" evidence="2">
    <location>
        <begin position="422"/>
        <end position="590"/>
    </location>
</feature>
<protein>
    <recommendedName>
        <fullName evidence="2">Integrase catalytic domain-containing protein</fullName>
    </recommendedName>
</protein>
<sequence>MGGARAYTSSTTRQHNDDMLVDSGASNCLFNTKSLFTHINKCHSTLHTANDTDFKPSGIGTAKIDLLMNNGTVHTVELPDTYYDPNCPNLLSVRQMIDAGFGSPHFIDLTWTHESTLFDILDTGKDYIVHPEKWSPSTSSANSLSQRRPLLQPAPSELAEKGTIDWMVRRSAYKYYSKLNNSNGCHTDLYTDGKPYPAGNSQCNHYYSIDDPAEDHDWFGRAFWANPPYHNALIHRMLTKMLKDFWKDPNNTSYTVVLRSSESAAWWPLTYFFQELDNIKAGTREFFSRPRAGTYDPHCLTDAANEGGEDRVFIQGTPFDTVVLYKDATTVPRIDPNQYLHATLGHYSADYIIHLMKNGAKFAVNSQRLSPRTLKTLLQQCGCAHCMACTTSRPGPFNEFIKAAPSSSPVSLPATEKKIKWTEAKPFEYIFADTWGPCKPPGYDEAIFIHAFKCPNTKKAFAFSSDTKGGQHLHLQQVLDEVHAQGHRPRNIVFRTDNAHEFASDDMKVLFRKYAIRHRPGPPYMHEFQAQIEVLWRDMAKIMTTIMKTYAAPLNVWPLAALHAINTIMCVMPNRHIEMDTPHYRYTNEHYDYTQLRPFWSECYVWQDLAQRAKDGETIQTSAKLIDKAKKYRYVGALPNGNYLCFDTAKAKLKKLSKPTFLPDYDAVARNLANTDRALVDYVPDDPFTRNLYPVRKPANLEHPTILDIAASNHGTETHAYVQVKCQHNDPPIWTSLKHYLTMSDAHYTELQRFLRHRHKHGDTNAFYPCFAQCSAKPIDRAKFHPAVVVSVDTDPDAKQRYQVFFNTNDKHNTAYCDSDHAGDSTDRNSVSGYCLYLHGMLIDWWSKKQKTSTALSSTEAEYVAMSEACTSALAIRNTLGQYFDMTTETIPVHVDNSAVTHLVSQRQLSSKLKHVEVRFHAVRQWCTGPLRKFHTVWIPTDDNVADVFTKALPTTKHGVPIVTKHTSALLDIKDRKVKLREQLRAAAQQQQLATQKKLEKQNANETIILAALRKHGYEPALLSAETSSTSTKHCYNHLEP</sequence>
<dbReference type="GO" id="GO:0015074">
    <property type="term" value="P:DNA integration"/>
    <property type="evidence" value="ECO:0007669"/>
    <property type="project" value="InterPro"/>
</dbReference>
<keyword evidence="4" id="KW-1185">Reference proteome</keyword>
<dbReference type="Pfam" id="PF22936">
    <property type="entry name" value="Pol_BBD"/>
    <property type="match status" value="1"/>
</dbReference>